<sequence length="353" mass="40045">MAGKTEVVIDKEQVKKAVKALQAFIKSKSSGEALFLDEPQPVSLLFTLWKIPKQSQTIRIPLPHGHRSDTDEVCLFTKDEPNMTPEQTQRFYKRLLQEKGVKNISEVIPFTTLKKEYKPYEAKRRLLGNFDMFLSDDRIRRLLPSHLGKHFYERKKEPLTVSLKSNHLARDIQRVIQGTSINVSNRGCCCMTRVGNSDMTPDELTENIEATVQTMLAKLRVKGQVIKLIHIKTDTSVALPIYTSDLSQLSPEPAQTPKKKKAAAKKQNKKNSPTDNAAAGKVVKENKQEDEEEEIPELVPIETPRKKAKLQRPIKKQLQKTPTAAAVKKGAKPQRKLAQRMDSKVKRKVPKVK</sequence>
<keyword evidence="12" id="KW-1185">Reference proteome</keyword>
<dbReference type="GO" id="GO:0005730">
    <property type="term" value="C:nucleolus"/>
    <property type="evidence" value="ECO:0007669"/>
    <property type="project" value="UniProtKB-SubCell"/>
</dbReference>
<evidence type="ECO:0000256" key="3">
    <source>
        <dbReference type="ARBA" id="ARBA00022553"/>
    </source>
</evidence>
<evidence type="ECO:0000256" key="4">
    <source>
        <dbReference type="ARBA" id="ARBA00022843"/>
    </source>
</evidence>
<dbReference type="Pfam" id="PF00687">
    <property type="entry name" value="Ribosomal_L1"/>
    <property type="match status" value="1"/>
</dbReference>
<feature type="compositionally biased region" description="Basic residues" evidence="11">
    <location>
        <begin position="257"/>
        <end position="269"/>
    </location>
</feature>
<evidence type="ECO:0000256" key="5">
    <source>
        <dbReference type="ARBA" id="ARBA00022990"/>
    </source>
</evidence>
<gene>
    <name evidence="13" type="primary">rsl1d1</name>
</gene>
<dbReference type="PANTHER" id="PTHR23105">
    <property type="entry name" value="RIBOSOMAL PROTEIN L7AE FAMILY MEMBER"/>
    <property type="match status" value="1"/>
</dbReference>
<evidence type="ECO:0000256" key="6">
    <source>
        <dbReference type="ARBA" id="ARBA00023054"/>
    </source>
</evidence>
<dbReference type="CDD" id="cd00403">
    <property type="entry name" value="Ribosomal_L1"/>
    <property type="match status" value="1"/>
</dbReference>
<evidence type="ECO:0000313" key="12">
    <source>
        <dbReference type="Proteomes" id="UP000515150"/>
    </source>
</evidence>
<dbReference type="GeneID" id="114846198"/>
<comment type="function">
    <text evidence="8">Regulates cellular senescence through inhibition of PTEN translation. Acts as a pro-apoptotic regulator in response to DNA damage.</text>
</comment>
<keyword evidence="6" id="KW-0175">Coiled coil</keyword>
<evidence type="ECO:0000256" key="8">
    <source>
        <dbReference type="ARBA" id="ARBA00054167"/>
    </source>
</evidence>
<dbReference type="Proteomes" id="UP000515150">
    <property type="component" value="Chromosome 19"/>
</dbReference>
<reference evidence="13" key="1">
    <citation type="submission" date="2025-08" db="UniProtKB">
        <authorList>
            <consortium name="RefSeq"/>
        </authorList>
    </citation>
    <scope>IDENTIFICATION</scope>
</reference>
<comment type="similarity">
    <text evidence="9">Belongs to the universal ribosomal protein uL1 family. Highly divergent.</text>
</comment>
<dbReference type="FunCoup" id="A0A6P7L9Z8">
    <property type="interactions" value="1039"/>
</dbReference>
<keyword evidence="3" id="KW-0597">Phosphoprotein</keyword>
<dbReference type="AlphaFoldDB" id="A0A6P7L9Z8"/>
<dbReference type="SUPFAM" id="SSF56808">
    <property type="entry name" value="Ribosomal protein L1"/>
    <property type="match status" value="1"/>
</dbReference>
<dbReference type="Gene3D" id="3.40.50.790">
    <property type="match status" value="1"/>
</dbReference>
<feature type="compositionally biased region" description="Basic residues" evidence="11">
    <location>
        <begin position="306"/>
        <end position="318"/>
    </location>
</feature>
<dbReference type="OrthoDB" id="10251727at2759"/>
<evidence type="ECO:0000256" key="1">
    <source>
        <dbReference type="ARBA" id="ARBA00004604"/>
    </source>
</evidence>
<dbReference type="Gene3D" id="3.30.190.20">
    <property type="match status" value="1"/>
</dbReference>
<dbReference type="FunFam" id="3.40.50.790:FF:000004">
    <property type="entry name" value="Ribosomal L1 domain-containing 1-like 1"/>
    <property type="match status" value="1"/>
</dbReference>
<keyword evidence="7" id="KW-0539">Nucleus</keyword>
<dbReference type="KEGG" id="bspl:114846198"/>
<feature type="compositionally biased region" description="Basic residues" evidence="11">
    <location>
        <begin position="329"/>
        <end position="338"/>
    </location>
</feature>
<evidence type="ECO:0000256" key="9">
    <source>
        <dbReference type="ARBA" id="ARBA00061550"/>
    </source>
</evidence>
<dbReference type="InterPro" id="IPR016095">
    <property type="entry name" value="Ribosomal_uL1_3-a/b-sand"/>
</dbReference>
<evidence type="ECO:0000313" key="13">
    <source>
        <dbReference type="RefSeq" id="XP_028990855.1"/>
    </source>
</evidence>
<evidence type="ECO:0000256" key="7">
    <source>
        <dbReference type="ARBA" id="ARBA00023242"/>
    </source>
</evidence>
<dbReference type="InterPro" id="IPR023674">
    <property type="entry name" value="Ribosomal_uL1-like"/>
</dbReference>
<evidence type="ECO:0000256" key="2">
    <source>
        <dbReference type="ARBA" id="ARBA00022499"/>
    </source>
</evidence>
<organism evidence="12 13">
    <name type="scientific">Betta splendens</name>
    <name type="common">Siamese fighting fish</name>
    <dbReference type="NCBI Taxonomy" id="158456"/>
    <lineage>
        <taxon>Eukaryota</taxon>
        <taxon>Metazoa</taxon>
        <taxon>Chordata</taxon>
        <taxon>Craniata</taxon>
        <taxon>Vertebrata</taxon>
        <taxon>Euteleostomi</taxon>
        <taxon>Actinopterygii</taxon>
        <taxon>Neopterygii</taxon>
        <taxon>Teleostei</taxon>
        <taxon>Neoteleostei</taxon>
        <taxon>Acanthomorphata</taxon>
        <taxon>Anabantaria</taxon>
        <taxon>Anabantiformes</taxon>
        <taxon>Anabantoidei</taxon>
        <taxon>Osphronemidae</taxon>
        <taxon>Betta</taxon>
    </lineage>
</organism>
<proteinExistence type="inferred from homology"/>
<protein>
    <recommendedName>
        <fullName evidence="10">Ribosomal L1 domain-containing protein 1</fullName>
    </recommendedName>
</protein>
<dbReference type="InterPro" id="IPR028364">
    <property type="entry name" value="Ribosomal_uL1/biogenesis"/>
</dbReference>
<keyword evidence="5" id="KW-0007">Acetylation</keyword>
<dbReference type="CTD" id="26156"/>
<feature type="region of interest" description="Disordered" evidence="11">
    <location>
        <begin position="247"/>
        <end position="353"/>
    </location>
</feature>
<comment type="subcellular location">
    <subcellularLocation>
        <location evidence="1">Nucleus</location>
        <location evidence="1">Nucleolus</location>
    </subcellularLocation>
</comment>
<evidence type="ECO:0000256" key="11">
    <source>
        <dbReference type="SAM" id="MobiDB-lite"/>
    </source>
</evidence>
<dbReference type="GO" id="GO:0003723">
    <property type="term" value="F:RNA binding"/>
    <property type="evidence" value="ECO:0007669"/>
    <property type="project" value="InterPro"/>
</dbReference>
<name>A0A6P7L9Z8_BETSP</name>
<dbReference type="InParanoid" id="A0A6P7L9Z8"/>
<accession>A0A6P7L9Z8</accession>
<dbReference type="RefSeq" id="XP_028990855.1">
    <property type="nucleotide sequence ID" value="XM_029135022.3"/>
</dbReference>
<keyword evidence="4" id="KW-0832">Ubl conjugation</keyword>
<dbReference type="InterPro" id="IPR050257">
    <property type="entry name" value="eL8/uL1-like"/>
</dbReference>
<evidence type="ECO:0000256" key="10">
    <source>
        <dbReference type="ARBA" id="ARBA00070787"/>
    </source>
</evidence>
<keyword evidence="2" id="KW-1017">Isopeptide bond</keyword>